<dbReference type="InterPro" id="IPR010359">
    <property type="entry name" value="IrrE_HExxH"/>
</dbReference>
<evidence type="ECO:0000259" key="1">
    <source>
        <dbReference type="Pfam" id="PF06114"/>
    </source>
</evidence>
<comment type="caution">
    <text evidence="2">The sequence shown here is derived from an EMBL/GenBank/DDBJ whole genome shotgun (WGS) entry which is preliminary data.</text>
</comment>
<name>E2ZAT8_9FIRM</name>
<evidence type="ECO:0000313" key="2">
    <source>
        <dbReference type="EMBL" id="EFQ04620.1"/>
    </source>
</evidence>
<dbReference type="AlphaFoldDB" id="E2ZAT8"/>
<accession>E2ZAT8</accession>
<protein>
    <recommendedName>
        <fullName evidence="1">IrrE N-terminal-like domain-containing protein</fullName>
    </recommendedName>
</protein>
<dbReference type="OrthoDB" id="2065977at2"/>
<dbReference type="Pfam" id="PF06114">
    <property type="entry name" value="Peptidase_M78"/>
    <property type="match status" value="1"/>
</dbReference>
<dbReference type="HOGENOM" id="CLU_184431_0_0_9"/>
<sequence>MTINIIFASIPHAKASVTSNVDGSYSIVVSKSLSREQAKREVLHELGHIVGDDFGKDMHASMIEEMIRRSNIVPDKVAENVEFYYHVV</sequence>
<dbReference type="EMBL" id="AECS01000012">
    <property type="protein sequence ID" value="EFQ04620.1"/>
    <property type="molecule type" value="Genomic_DNA"/>
</dbReference>
<dbReference type="STRING" id="706434.HMPREF9429_00556"/>
<dbReference type="RefSeq" id="WP_006941411.1">
    <property type="nucleotide sequence ID" value="NZ_GL538186.1"/>
</dbReference>
<keyword evidence="3" id="KW-1185">Reference proteome</keyword>
<evidence type="ECO:0000313" key="3">
    <source>
        <dbReference type="Proteomes" id="UP000003195"/>
    </source>
</evidence>
<dbReference type="Proteomes" id="UP000003195">
    <property type="component" value="Unassembled WGS sequence"/>
</dbReference>
<proteinExistence type="predicted"/>
<feature type="domain" description="IrrE N-terminal-like" evidence="1">
    <location>
        <begin position="3"/>
        <end position="72"/>
    </location>
</feature>
<gene>
    <name evidence="2" type="ORF">HMPREF9429_00556</name>
</gene>
<organism evidence="2 3">
    <name type="scientific">Megasphaera micronuciformis F0359</name>
    <dbReference type="NCBI Taxonomy" id="706434"/>
    <lineage>
        <taxon>Bacteria</taxon>
        <taxon>Bacillati</taxon>
        <taxon>Bacillota</taxon>
        <taxon>Negativicutes</taxon>
        <taxon>Veillonellales</taxon>
        <taxon>Veillonellaceae</taxon>
        <taxon>Megasphaera</taxon>
    </lineage>
</organism>
<reference evidence="2 3" key="1">
    <citation type="submission" date="2010-08" db="EMBL/GenBank/DDBJ databases">
        <authorList>
            <person name="Weinstock G."/>
            <person name="Sodergren E."/>
            <person name="Clifton S."/>
            <person name="Fulton L."/>
            <person name="Fulton B."/>
            <person name="Courtney L."/>
            <person name="Fronick C."/>
            <person name="Harrison M."/>
            <person name="Strong C."/>
            <person name="Farmer C."/>
            <person name="Delahaunty K."/>
            <person name="Markovic C."/>
            <person name="Hall O."/>
            <person name="Minx P."/>
            <person name="Tomlinson C."/>
            <person name="Mitreva M."/>
            <person name="Hou S."/>
            <person name="Chen J."/>
            <person name="Wollam A."/>
            <person name="Pepin K.H."/>
            <person name="Johnson M."/>
            <person name="Bhonagiri V."/>
            <person name="Zhang X."/>
            <person name="Suruliraj S."/>
            <person name="Warren W."/>
            <person name="Chinwalla A."/>
            <person name="Mardis E.R."/>
            <person name="Wilson R.K."/>
        </authorList>
    </citation>
    <scope>NUCLEOTIDE SEQUENCE [LARGE SCALE GENOMIC DNA]</scope>
    <source>
        <strain evidence="2 3">F0359</strain>
    </source>
</reference>